<sequence length="424" mass="46732">MLWTIGLLFVFLIDFCSAHRRQGNDAFTFGEEQRKVFHVVVANKRTIGIYLSLDVDACGAVKGTVCLCYKTSSEEKDLRLCPEMAAICLHPAGVLYGKQPARRRGFVITASRGTAASTEFIDLSHAHQHFQSENFIELELITGPPSMVQSPLSGTKGTNPLKISPLSVTKGSIPMSLVQTNSRCRAFAYLKNGLVTSTQLLQKPYRFWDSEIELPEKSTTMMQMAMPLISTSVSLSATSASLNSTSALLTSTSSSSPILLFSLDIRSSISLLSFFFGFELPRCRGGADKDQQSTLSESVDNRTEAQDFENISYFVNTEKTRNSTRTTKKTSSDSKRRSKALDSPKKETIEAPGAVSKTVISEPKIEKASSPSCHIAQQLQIEQTPEEKADRRGHEFRIGFIVTSIVYVVFIDIHAIVNTVIVVM</sequence>
<reference evidence="4" key="1">
    <citation type="submission" date="2023-06" db="EMBL/GenBank/DDBJ databases">
        <title>Genomic analysis of the entomopathogenic nematode Steinernema hermaphroditum.</title>
        <authorList>
            <person name="Schwarz E.M."/>
            <person name="Heppert J.K."/>
            <person name="Baniya A."/>
            <person name="Schwartz H.T."/>
            <person name="Tan C.-H."/>
            <person name="Antoshechkin I."/>
            <person name="Sternberg P.W."/>
            <person name="Goodrich-Blair H."/>
            <person name="Dillman A.R."/>
        </authorList>
    </citation>
    <scope>NUCLEOTIDE SEQUENCE</scope>
    <source>
        <strain evidence="4">PS9179</strain>
        <tissue evidence="4">Whole animal</tissue>
    </source>
</reference>
<gene>
    <name evidence="4" type="ORF">QR680_004136</name>
</gene>
<proteinExistence type="predicted"/>
<dbReference type="EMBL" id="JAUCMV010000003">
    <property type="protein sequence ID" value="KAK0408754.1"/>
    <property type="molecule type" value="Genomic_DNA"/>
</dbReference>
<evidence type="ECO:0000256" key="1">
    <source>
        <dbReference type="SAM" id="MobiDB-lite"/>
    </source>
</evidence>
<feature type="transmembrane region" description="Helical" evidence="2">
    <location>
        <begin position="398"/>
        <end position="423"/>
    </location>
</feature>
<keyword evidence="2" id="KW-1133">Transmembrane helix</keyword>
<dbReference type="AlphaFoldDB" id="A0AA39LTJ0"/>
<feature type="signal peptide" evidence="3">
    <location>
        <begin position="1"/>
        <end position="18"/>
    </location>
</feature>
<accession>A0AA39LTJ0</accession>
<feature type="compositionally biased region" description="Basic and acidic residues" evidence="1">
    <location>
        <begin position="330"/>
        <end position="349"/>
    </location>
</feature>
<evidence type="ECO:0000313" key="4">
    <source>
        <dbReference type="EMBL" id="KAK0408754.1"/>
    </source>
</evidence>
<name>A0AA39LTJ0_9BILA</name>
<protein>
    <submittedName>
        <fullName evidence="4">Uncharacterized protein</fullName>
    </submittedName>
</protein>
<comment type="caution">
    <text evidence="4">The sequence shown here is derived from an EMBL/GenBank/DDBJ whole genome shotgun (WGS) entry which is preliminary data.</text>
</comment>
<keyword evidence="2" id="KW-0472">Membrane</keyword>
<organism evidence="4 5">
    <name type="scientific">Steinernema hermaphroditum</name>
    <dbReference type="NCBI Taxonomy" id="289476"/>
    <lineage>
        <taxon>Eukaryota</taxon>
        <taxon>Metazoa</taxon>
        <taxon>Ecdysozoa</taxon>
        <taxon>Nematoda</taxon>
        <taxon>Chromadorea</taxon>
        <taxon>Rhabditida</taxon>
        <taxon>Tylenchina</taxon>
        <taxon>Panagrolaimomorpha</taxon>
        <taxon>Strongyloidoidea</taxon>
        <taxon>Steinernematidae</taxon>
        <taxon>Steinernema</taxon>
    </lineage>
</organism>
<evidence type="ECO:0000256" key="2">
    <source>
        <dbReference type="SAM" id="Phobius"/>
    </source>
</evidence>
<dbReference type="Proteomes" id="UP001175271">
    <property type="component" value="Unassembled WGS sequence"/>
</dbReference>
<keyword evidence="2" id="KW-0812">Transmembrane</keyword>
<evidence type="ECO:0000313" key="5">
    <source>
        <dbReference type="Proteomes" id="UP001175271"/>
    </source>
</evidence>
<evidence type="ECO:0000256" key="3">
    <source>
        <dbReference type="SAM" id="SignalP"/>
    </source>
</evidence>
<keyword evidence="3" id="KW-0732">Signal</keyword>
<feature type="region of interest" description="Disordered" evidence="1">
    <location>
        <begin position="319"/>
        <end position="353"/>
    </location>
</feature>
<feature type="chain" id="PRO_5041388365" evidence="3">
    <location>
        <begin position="19"/>
        <end position="424"/>
    </location>
</feature>
<keyword evidence="5" id="KW-1185">Reference proteome</keyword>